<reference evidence="2 3" key="1">
    <citation type="journal article" date="2023" name="Mol. Phylogenet. Evol.">
        <title>Genome-scale phylogeny and comparative genomics of the fungal order Sordariales.</title>
        <authorList>
            <person name="Hensen N."/>
            <person name="Bonometti L."/>
            <person name="Westerberg I."/>
            <person name="Brannstrom I.O."/>
            <person name="Guillou S."/>
            <person name="Cros-Aarteil S."/>
            <person name="Calhoun S."/>
            <person name="Haridas S."/>
            <person name="Kuo A."/>
            <person name="Mondo S."/>
            <person name="Pangilinan J."/>
            <person name="Riley R."/>
            <person name="LaButti K."/>
            <person name="Andreopoulos B."/>
            <person name="Lipzen A."/>
            <person name="Chen C."/>
            <person name="Yan M."/>
            <person name="Daum C."/>
            <person name="Ng V."/>
            <person name="Clum A."/>
            <person name="Steindorff A."/>
            <person name="Ohm R.A."/>
            <person name="Martin F."/>
            <person name="Silar P."/>
            <person name="Natvig D.O."/>
            <person name="Lalanne C."/>
            <person name="Gautier V."/>
            <person name="Ament-Velasquez S.L."/>
            <person name="Kruys A."/>
            <person name="Hutchinson M.I."/>
            <person name="Powell A.J."/>
            <person name="Barry K."/>
            <person name="Miller A.N."/>
            <person name="Grigoriev I.V."/>
            <person name="Debuchy R."/>
            <person name="Gladieux P."/>
            <person name="Hiltunen Thoren M."/>
            <person name="Johannesson H."/>
        </authorList>
    </citation>
    <scope>NUCLEOTIDE SEQUENCE [LARGE SCALE GENOMIC DNA]</scope>
    <source>
        <strain evidence="2 3">FGSC 10403</strain>
    </source>
</reference>
<keyword evidence="1" id="KW-0732">Signal</keyword>
<name>A0AAJ0MQ30_9PEZI</name>
<protein>
    <submittedName>
        <fullName evidence="2">Uncharacterized protein</fullName>
    </submittedName>
</protein>
<evidence type="ECO:0000313" key="2">
    <source>
        <dbReference type="EMBL" id="KAK3490453.1"/>
    </source>
</evidence>
<dbReference type="AlphaFoldDB" id="A0AAJ0MQ30"/>
<feature type="chain" id="PRO_5042511524" evidence="1">
    <location>
        <begin position="28"/>
        <end position="97"/>
    </location>
</feature>
<sequence>RTELKVSTCSGLQLPLVLYLHLAPVYGQAPPCSRASLLSPAAAAECRQVTGGDDNRCQREGFWPDYDRIEHIQIQSWQTERMGQTDGRDLATWLLKV</sequence>
<dbReference type="EMBL" id="JAULSX010000005">
    <property type="protein sequence ID" value="KAK3490453.1"/>
    <property type="molecule type" value="Genomic_DNA"/>
</dbReference>
<dbReference type="GeneID" id="87872775"/>
<accession>A0AAJ0MQ30</accession>
<feature type="non-terminal residue" evidence="2">
    <location>
        <position position="1"/>
    </location>
</feature>
<keyword evidence="3" id="KW-1185">Reference proteome</keyword>
<evidence type="ECO:0000256" key="1">
    <source>
        <dbReference type="SAM" id="SignalP"/>
    </source>
</evidence>
<gene>
    <name evidence="2" type="ORF">B0T23DRAFT_320013</name>
</gene>
<feature type="signal peptide" evidence="1">
    <location>
        <begin position="1"/>
        <end position="27"/>
    </location>
</feature>
<dbReference type="RefSeq" id="XP_062691636.1">
    <property type="nucleotide sequence ID" value="XM_062835153.1"/>
</dbReference>
<organism evidence="2 3">
    <name type="scientific">Neurospora hispaniola</name>
    <dbReference type="NCBI Taxonomy" id="588809"/>
    <lineage>
        <taxon>Eukaryota</taxon>
        <taxon>Fungi</taxon>
        <taxon>Dikarya</taxon>
        <taxon>Ascomycota</taxon>
        <taxon>Pezizomycotina</taxon>
        <taxon>Sordariomycetes</taxon>
        <taxon>Sordariomycetidae</taxon>
        <taxon>Sordariales</taxon>
        <taxon>Sordariaceae</taxon>
        <taxon>Neurospora</taxon>
    </lineage>
</organism>
<proteinExistence type="predicted"/>
<comment type="caution">
    <text evidence="2">The sequence shown here is derived from an EMBL/GenBank/DDBJ whole genome shotgun (WGS) entry which is preliminary data.</text>
</comment>
<dbReference type="Proteomes" id="UP001285908">
    <property type="component" value="Unassembled WGS sequence"/>
</dbReference>
<evidence type="ECO:0000313" key="3">
    <source>
        <dbReference type="Proteomes" id="UP001285908"/>
    </source>
</evidence>